<dbReference type="HOGENOM" id="CLU_2709727_0_0_1"/>
<dbReference type="AlphaFoldDB" id="K7LZV3"/>
<evidence type="ECO:0000256" key="1">
    <source>
        <dbReference type="SAM" id="SignalP"/>
    </source>
</evidence>
<reference evidence="2 3" key="1">
    <citation type="journal article" date="2010" name="Nature">
        <title>Genome sequence of the palaeopolyploid soybean.</title>
        <authorList>
            <person name="Schmutz J."/>
            <person name="Cannon S.B."/>
            <person name="Schlueter J."/>
            <person name="Ma J."/>
            <person name="Mitros T."/>
            <person name="Nelson W."/>
            <person name="Hyten D.L."/>
            <person name="Song Q."/>
            <person name="Thelen J.J."/>
            <person name="Cheng J."/>
            <person name="Xu D."/>
            <person name="Hellsten U."/>
            <person name="May G.D."/>
            <person name="Yu Y."/>
            <person name="Sakurai T."/>
            <person name="Umezawa T."/>
            <person name="Bhattacharyya M.K."/>
            <person name="Sandhu D."/>
            <person name="Valliyodan B."/>
            <person name="Lindquist E."/>
            <person name="Peto M."/>
            <person name="Grant D."/>
            <person name="Shu S."/>
            <person name="Goodstein D."/>
            <person name="Barry K."/>
            <person name="Futrell-Griggs M."/>
            <person name="Abernathy B."/>
            <person name="Du J."/>
            <person name="Tian Z."/>
            <person name="Zhu L."/>
            <person name="Gill N."/>
            <person name="Joshi T."/>
            <person name="Libault M."/>
            <person name="Sethuraman A."/>
            <person name="Zhang X.-C."/>
            <person name="Shinozaki K."/>
            <person name="Nguyen H.T."/>
            <person name="Wing R.A."/>
            <person name="Cregan P."/>
            <person name="Specht J."/>
            <person name="Grimwood J."/>
            <person name="Rokhsar D."/>
            <person name="Stacey G."/>
            <person name="Shoemaker R.C."/>
            <person name="Jackson S.A."/>
        </authorList>
    </citation>
    <scope>NUCLEOTIDE SEQUENCE [LARGE SCALE GENOMIC DNA]</scope>
    <source>
        <strain evidence="3">cv. Williams 82</strain>
        <tissue evidence="2">Callus</tissue>
    </source>
</reference>
<keyword evidence="4" id="KW-1185">Reference proteome</keyword>
<name>K7LZV3_SOYBN</name>
<evidence type="ECO:0000313" key="3">
    <source>
        <dbReference type="EnsemblPlants" id="KRH20006"/>
    </source>
</evidence>
<dbReference type="PaxDb" id="3847-GLYMA13G21326.1"/>
<organism evidence="3">
    <name type="scientific">Glycine max</name>
    <name type="common">Soybean</name>
    <name type="synonym">Glycine hispida</name>
    <dbReference type="NCBI Taxonomy" id="3847"/>
    <lineage>
        <taxon>Eukaryota</taxon>
        <taxon>Viridiplantae</taxon>
        <taxon>Streptophyta</taxon>
        <taxon>Embryophyta</taxon>
        <taxon>Tracheophyta</taxon>
        <taxon>Spermatophyta</taxon>
        <taxon>Magnoliopsida</taxon>
        <taxon>eudicotyledons</taxon>
        <taxon>Gunneridae</taxon>
        <taxon>Pentapetalae</taxon>
        <taxon>rosids</taxon>
        <taxon>fabids</taxon>
        <taxon>Fabales</taxon>
        <taxon>Fabaceae</taxon>
        <taxon>Papilionoideae</taxon>
        <taxon>50 kb inversion clade</taxon>
        <taxon>NPAAA clade</taxon>
        <taxon>indigoferoid/millettioid clade</taxon>
        <taxon>Phaseoleae</taxon>
        <taxon>Glycine</taxon>
        <taxon>Glycine subgen. Soja</taxon>
    </lineage>
</organism>
<reference evidence="2" key="3">
    <citation type="submission" date="2018-07" db="EMBL/GenBank/DDBJ databases">
        <title>WGS assembly of Glycine max.</title>
        <authorList>
            <person name="Schmutz J."/>
            <person name="Cannon S."/>
            <person name="Schlueter J."/>
            <person name="Ma J."/>
            <person name="Mitros T."/>
            <person name="Nelson W."/>
            <person name="Hyten D."/>
            <person name="Song Q."/>
            <person name="Thelen J."/>
            <person name="Cheng J."/>
            <person name="Xu D."/>
            <person name="Hellsten U."/>
            <person name="May G."/>
            <person name="Yu Y."/>
            <person name="Sakurai T."/>
            <person name="Umezawa T."/>
            <person name="Bhattacharyya M."/>
            <person name="Sandhu D."/>
            <person name="Valliyodan B."/>
            <person name="Lindquist E."/>
            <person name="Peto M."/>
            <person name="Grant D."/>
            <person name="Shu S."/>
            <person name="Goodstein D."/>
            <person name="Barry K."/>
            <person name="Futrell-Griggs M."/>
            <person name="Abernathy B."/>
            <person name="Du J."/>
            <person name="Tian Z."/>
            <person name="Zhu L."/>
            <person name="Gill N."/>
            <person name="Joshi T."/>
            <person name="Libault M."/>
            <person name="Sethuraman A."/>
            <person name="Zhang X."/>
            <person name="Shinozaki K."/>
            <person name="Nguyen H."/>
            <person name="Wing R."/>
            <person name="Cregan P."/>
            <person name="Specht J."/>
            <person name="Grimwood J."/>
            <person name="Rokhsar D."/>
            <person name="Stacey G."/>
            <person name="Shoemaker R."/>
            <person name="Jackson S."/>
        </authorList>
    </citation>
    <scope>NUCLEOTIDE SEQUENCE</scope>
    <source>
        <tissue evidence="2">Callus</tissue>
    </source>
</reference>
<feature type="chain" id="PRO_5014581508" description="Secreted protein" evidence="1">
    <location>
        <begin position="25"/>
        <end position="73"/>
    </location>
</feature>
<evidence type="ECO:0008006" key="5">
    <source>
        <dbReference type="Google" id="ProtNLM"/>
    </source>
</evidence>
<dbReference type="EnsemblPlants" id="KRH20006">
    <property type="protein sequence ID" value="KRH20006"/>
    <property type="gene ID" value="GLYMA_13G149400"/>
</dbReference>
<reference evidence="3" key="2">
    <citation type="submission" date="2018-02" db="UniProtKB">
        <authorList>
            <consortium name="EnsemblPlants"/>
        </authorList>
    </citation>
    <scope>IDENTIFICATION</scope>
    <source>
        <strain evidence="3">Williams 82</strain>
    </source>
</reference>
<dbReference type="Gramene" id="KRH20006">
    <property type="protein sequence ID" value="KRH20006"/>
    <property type="gene ID" value="GLYMA_13G149400"/>
</dbReference>
<accession>K7LZV3</accession>
<proteinExistence type="predicted"/>
<evidence type="ECO:0000313" key="2">
    <source>
        <dbReference type="EMBL" id="KRH20006.1"/>
    </source>
</evidence>
<feature type="signal peptide" evidence="1">
    <location>
        <begin position="1"/>
        <end position="24"/>
    </location>
</feature>
<dbReference type="EMBL" id="CM000846">
    <property type="protein sequence ID" value="KRH20006.1"/>
    <property type="molecule type" value="Genomic_DNA"/>
</dbReference>
<evidence type="ECO:0000313" key="4">
    <source>
        <dbReference type="Proteomes" id="UP000008827"/>
    </source>
</evidence>
<dbReference type="Proteomes" id="UP000008827">
    <property type="component" value="Chromosome 13"/>
</dbReference>
<dbReference type="InParanoid" id="K7LZV3"/>
<protein>
    <recommendedName>
        <fullName evidence="5">Secreted protein</fullName>
    </recommendedName>
</protein>
<sequence>MSLNFKKSIYIVLSFTWIVPHCSCSPFHDQYQTFTDLIQPSSNVPYHMAYLLSSLQFSNTLSLCLNVTRNLIS</sequence>
<gene>
    <name evidence="2" type="ORF">GLYMA_13G149400</name>
</gene>
<keyword evidence="1" id="KW-0732">Signal</keyword>